<dbReference type="GO" id="GO:0016020">
    <property type="term" value="C:membrane"/>
    <property type="evidence" value="ECO:0007669"/>
    <property type="project" value="InterPro"/>
</dbReference>
<protein>
    <submittedName>
        <fullName evidence="1">Ig domain-containing protein</fullName>
    </submittedName>
</protein>
<evidence type="ECO:0000313" key="2">
    <source>
        <dbReference type="Proteomes" id="UP001164374"/>
    </source>
</evidence>
<dbReference type="InterPro" id="IPR013783">
    <property type="entry name" value="Ig-like_fold"/>
</dbReference>
<evidence type="ECO:0000313" key="1">
    <source>
        <dbReference type="EMBL" id="MCT7317434.1"/>
    </source>
</evidence>
<dbReference type="Gene3D" id="2.60.40.10">
    <property type="entry name" value="Immunoglobulins"/>
    <property type="match status" value="3"/>
</dbReference>
<reference evidence="1" key="1">
    <citation type="journal article" date="2023" name="Front. Microbiol.">
        <title>Ralstonia chuxiongensis sp. nov., Ralstonia mojiangensis sp. nov., and Ralstonia soli sp. nov., isolated from tobacco fields, are three novel species in the family Burkholderiaceae.</title>
        <authorList>
            <person name="Lu C.H."/>
            <person name="Zhang Y.Y."/>
            <person name="Jiang N."/>
            <person name="Chen W."/>
            <person name="Shao X."/>
            <person name="Zhao Z.M."/>
            <person name="Lu W.L."/>
            <person name="Hu X."/>
            <person name="Xi Y.X."/>
            <person name="Zou S.Y."/>
            <person name="Wei Q.J."/>
            <person name="Lin Z.L."/>
            <person name="Gong L."/>
            <person name="Gai X.T."/>
            <person name="Zhang L.Q."/>
            <person name="Li J.Y."/>
            <person name="Jin Y."/>
            <person name="Xia Z.Y."/>
        </authorList>
    </citation>
    <scope>NUCLEOTIDE SEQUENCE</scope>
    <source>
        <strain evidence="1">22TCCZM01-4</strain>
    </source>
</reference>
<comment type="caution">
    <text evidence="1">The sequence shown here is derived from an EMBL/GenBank/DDBJ whole genome shotgun (WGS) entry which is preliminary data.</text>
</comment>
<dbReference type="InterPro" id="IPR015919">
    <property type="entry name" value="Cadherin-like_sf"/>
</dbReference>
<dbReference type="EMBL" id="JAOCQJ010000004">
    <property type="protein sequence ID" value="MCT7317434.1"/>
    <property type="molecule type" value="Genomic_DNA"/>
</dbReference>
<dbReference type="Pfam" id="PF05345">
    <property type="entry name" value="He_PIG"/>
    <property type="match status" value="3"/>
</dbReference>
<dbReference type="SUPFAM" id="SSF49313">
    <property type="entry name" value="Cadherin-like"/>
    <property type="match status" value="2"/>
</dbReference>
<dbReference type="RefSeq" id="WP_260800149.1">
    <property type="nucleotide sequence ID" value="NZ_JAOCQJ010000004.1"/>
</dbReference>
<proteinExistence type="predicted"/>
<gene>
    <name evidence="1" type="ORF">N5I87_15610</name>
</gene>
<accession>A0AAE3LBS6</accession>
<dbReference type="PROSITE" id="PS51257">
    <property type="entry name" value="PROKAR_LIPOPROTEIN"/>
    <property type="match status" value="1"/>
</dbReference>
<reference evidence="1" key="2">
    <citation type="submission" date="2023-02" db="EMBL/GenBank/DDBJ databases">
        <authorList>
            <person name="Lu C.-H."/>
        </authorList>
    </citation>
    <scope>NUCLEOTIDE SEQUENCE</scope>
    <source>
        <strain evidence="1">22TCCZM01-4</strain>
    </source>
</reference>
<dbReference type="Proteomes" id="UP001164374">
    <property type="component" value="Unassembled WGS sequence"/>
</dbReference>
<organism evidence="1 2">
    <name type="scientific">Ralstonia mojiangensis</name>
    <dbReference type="NCBI Taxonomy" id="2953895"/>
    <lineage>
        <taxon>Bacteria</taxon>
        <taxon>Pseudomonadati</taxon>
        <taxon>Pseudomonadota</taxon>
        <taxon>Betaproteobacteria</taxon>
        <taxon>Burkholderiales</taxon>
        <taxon>Burkholderiaceae</taxon>
        <taxon>Ralstonia</taxon>
    </lineage>
</organism>
<dbReference type="AlphaFoldDB" id="A0AAE3LBS6"/>
<name>A0AAE3LBS6_9RALS</name>
<dbReference type="GO" id="GO:0005509">
    <property type="term" value="F:calcium ion binding"/>
    <property type="evidence" value="ECO:0007669"/>
    <property type="project" value="InterPro"/>
</dbReference>
<sequence length="409" mass="41075">MSRSIQSAPALSLRALGYSFVTATLVLGLAACGGGDGGGSGSETLTVNLAYTGNALLLRPSTITPAITGLAGHAPNCTLVSGTIPAGMTLNSDCSITGTPLVGGSFPIVVRLGASGVSNTLDWNGAVLVLGPSVTYTVPSTMMVGTSYDVPTLNNFWIAGPGDAVTYSIASGSLPDGLSINATTGRISGTATTEGTYAFKIAAQVVNGGRTATVTSQSPLMATVNRPLITYSQAQAFAGLPFVSTPTVPAGNATYAFSASSSLPAGLSIDSSTGVISGRPSAISGNTVYRINLTGTTSTGTFTNFSDFSMSVASPVYVHYPSTIGHVGVPLSSPPSYINNSSDPLTGISFSYALHPGDVLPPGLSLDSVTGAITGTPTTYTNVNSTVDVTVSLYGTSFVVQAIPLIGIQ</sequence>